<sequence length="293" mass="31961">MPSLRHPALPLLFAAALCLPAAAADKVETPKASTALPGVSLLGEPLEMAGLNRKRQVRLYLPPGYATSGKRYPVLYMHDGQNLFDTATAYAGEWKVDETLDALAKEGKLELIVVGIDNGGEKRMTELNAWSSERFGAAEGREYTDFIVKTLKPLVDTRYRTLSGREHTAIMGSSMGGLASHYALAQYPQVFSKAGVFSPAYWTAQPSFGFVQAKPVPKDARVYMLMGEKEGPGMVEDVKRMAEVVQKTGHPAANTVLKIVPGAEHNEAFWSGELREALLWMFAPETTKVASSR</sequence>
<keyword evidence="3" id="KW-1185">Reference proteome</keyword>
<reference evidence="2 3" key="1">
    <citation type="submission" date="2020-04" db="EMBL/GenBank/DDBJ databases">
        <title>Massilia sp. nov., a cold adapted bacteria isolated from Arctic soil.</title>
        <authorList>
            <person name="Son J."/>
            <person name="Ka J.-O."/>
        </authorList>
    </citation>
    <scope>NUCLEOTIDE SEQUENCE [LARGE SCALE GENOMIC DNA]</scope>
    <source>
        <strain evidence="2 3">ML15P13</strain>
    </source>
</reference>
<organism evidence="2 3">
    <name type="scientific">Telluria aromaticivorans</name>
    <dbReference type="NCBI Taxonomy" id="2725995"/>
    <lineage>
        <taxon>Bacteria</taxon>
        <taxon>Pseudomonadati</taxon>
        <taxon>Pseudomonadota</taxon>
        <taxon>Betaproteobacteria</taxon>
        <taxon>Burkholderiales</taxon>
        <taxon>Oxalobacteraceae</taxon>
        <taxon>Telluria group</taxon>
        <taxon>Telluria</taxon>
    </lineage>
</organism>
<dbReference type="AlphaFoldDB" id="A0A7Y2JZV7"/>
<evidence type="ECO:0000313" key="2">
    <source>
        <dbReference type="EMBL" id="NNG22834.1"/>
    </source>
</evidence>
<protein>
    <submittedName>
        <fullName evidence="2">Alpha/beta hydrolase</fullName>
    </submittedName>
</protein>
<evidence type="ECO:0000313" key="3">
    <source>
        <dbReference type="Proteomes" id="UP000533905"/>
    </source>
</evidence>
<dbReference type="SUPFAM" id="SSF53474">
    <property type="entry name" value="alpha/beta-Hydrolases"/>
    <property type="match status" value="1"/>
</dbReference>
<comment type="caution">
    <text evidence="2">The sequence shown here is derived from an EMBL/GenBank/DDBJ whole genome shotgun (WGS) entry which is preliminary data.</text>
</comment>
<keyword evidence="1" id="KW-0732">Signal</keyword>
<gene>
    <name evidence="2" type="ORF">HGB41_07445</name>
</gene>
<name>A0A7Y2JZV7_9BURK</name>
<dbReference type="PANTHER" id="PTHR48098:SF6">
    <property type="entry name" value="FERRI-BACILLIBACTIN ESTERASE BESA"/>
    <property type="match status" value="1"/>
</dbReference>
<dbReference type="Pfam" id="PF00756">
    <property type="entry name" value="Esterase"/>
    <property type="match status" value="1"/>
</dbReference>
<dbReference type="GO" id="GO:0016787">
    <property type="term" value="F:hydrolase activity"/>
    <property type="evidence" value="ECO:0007669"/>
    <property type="project" value="UniProtKB-KW"/>
</dbReference>
<dbReference type="PANTHER" id="PTHR48098">
    <property type="entry name" value="ENTEROCHELIN ESTERASE-RELATED"/>
    <property type="match status" value="1"/>
</dbReference>
<accession>A0A7Y2JZV7</accession>
<feature type="signal peptide" evidence="1">
    <location>
        <begin position="1"/>
        <end position="23"/>
    </location>
</feature>
<dbReference type="InterPro" id="IPR000801">
    <property type="entry name" value="Esterase-like"/>
</dbReference>
<dbReference type="InterPro" id="IPR029058">
    <property type="entry name" value="AB_hydrolase_fold"/>
</dbReference>
<feature type="chain" id="PRO_5030864684" evidence="1">
    <location>
        <begin position="24"/>
        <end position="293"/>
    </location>
</feature>
<proteinExistence type="predicted"/>
<dbReference type="InterPro" id="IPR050583">
    <property type="entry name" value="Mycobacterial_A85_antigen"/>
</dbReference>
<evidence type="ECO:0000256" key="1">
    <source>
        <dbReference type="SAM" id="SignalP"/>
    </source>
</evidence>
<dbReference type="Proteomes" id="UP000533905">
    <property type="component" value="Unassembled WGS sequence"/>
</dbReference>
<dbReference type="Gene3D" id="3.40.50.1820">
    <property type="entry name" value="alpha/beta hydrolase"/>
    <property type="match status" value="1"/>
</dbReference>
<keyword evidence="2" id="KW-0378">Hydrolase</keyword>
<dbReference type="RefSeq" id="WP_171082731.1">
    <property type="nucleotide sequence ID" value="NZ_JABAIV010000002.1"/>
</dbReference>
<dbReference type="EMBL" id="JABAIV010000002">
    <property type="protein sequence ID" value="NNG22834.1"/>
    <property type="molecule type" value="Genomic_DNA"/>
</dbReference>